<accession>A0A448WMG6</accession>
<proteinExistence type="predicted"/>
<organism evidence="1 2">
    <name type="scientific">Protopolystoma xenopodis</name>
    <dbReference type="NCBI Taxonomy" id="117903"/>
    <lineage>
        <taxon>Eukaryota</taxon>
        <taxon>Metazoa</taxon>
        <taxon>Spiralia</taxon>
        <taxon>Lophotrochozoa</taxon>
        <taxon>Platyhelminthes</taxon>
        <taxon>Monogenea</taxon>
        <taxon>Polyopisthocotylea</taxon>
        <taxon>Polystomatidea</taxon>
        <taxon>Polystomatidae</taxon>
        <taxon>Protopolystoma</taxon>
    </lineage>
</organism>
<protein>
    <submittedName>
        <fullName evidence="1">Uncharacterized protein</fullName>
    </submittedName>
</protein>
<evidence type="ECO:0000313" key="1">
    <source>
        <dbReference type="EMBL" id="VEL15405.1"/>
    </source>
</evidence>
<comment type="caution">
    <text evidence="1">The sequence shown here is derived from an EMBL/GenBank/DDBJ whole genome shotgun (WGS) entry which is preliminary data.</text>
</comment>
<keyword evidence="2" id="KW-1185">Reference proteome</keyword>
<dbReference type="EMBL" id="CAAALY010024508">
    <property type="protein sequence ID" value="VEL15405.1"/>
    <property type="molecule type" value="Genomic_DNA"/>
</dbReference>
<reference evidence="1" key="1">
    <citation type="submission" date="2018-11" db="EMBL/GenBank/DDBJ databases">
        <authorList>
            <consortium name="Pathogen Informatics"/>
        </authorList>
    </citation>
    <scope>NUCLEOTIDE SEQUENCE</scope>
</reference>
<dbReference type="AlphaFoldDB" id="A0A448WMG6"/>
<name>A0A448WMG6_9PLAT</name>
<sequence length="146" mass="16208">MSMTLINFFLQSSSTGSVSLLTRCQVLSQAIWLSKLVGWTSSVQGVAGQDLAFTVDQLAVRLATDARFLLGDIEECIDGQLRQRLSTSTLRTDCLNFALLNQAASTSQVLMILLHLAKDCLNECEWLLVRRISFSFHFGNDSGEMR</sequence>
<dbReference type="Proteomes" id="UP000784294">
    <property type="component" value="Unassembled WGS sequence"/>
</dbReference>
<evidence type="ECO:0000313" key="2">
    <source>
        <dbReference type="Proteomes" id="UP000784294"/>
    </source>
</evidence>
<gene>
    <name evidence="1" type="ORF">PXEA_LOCUS8845</name>
</gene>